<keyword evidence="5" id="KW-0234">DNA repair</keyword>
<reference evidence="9 10" key="1">
    <citation type="submission" date="2018-06" db="EMBL/GenBank/DDBJ databases">
        <authorList>
            <consortium name="Pathogen Informatics"/>
            <person name="Doyle S."/>
        </authorList>
    </citation>
    <scope>NUCLEOTIDE SEQUENCE [LARGE SCALE GENOMIC DNA]</scope>
    <source>
        <strain evidence="9 10">NCTC12360</strain>
    </source>
</reference>
<keyword evidence="6" id="KW-0742">SOS response</keyword>
<keyword evidence="3 7" id="KW-0378">Hydrolase</keyword>
<dbReference type="PANTHER" id="PTHR33516">
    <property type="entry name" value="LEXA REPRESSOR"/>
    <property type="match status" value="1"/>
</dbReference>
<dbReference type="Proteomes" id="UP000254807">
    <property type="component" value="Unassembled WGS sequence"/>
</dbReference>
<organism evidence="9 10">
    <name type="scientific">Enterococcus gallinarum</name>
    <dbReference type="NCBI Taxonomy" id="1353"/>
    <lineage>
        <taxon>Bacteria</taxon>
        <taxon>Bacillati</taxon>
        <taxon>Bacillota</taxon>
        <taxon>Bacilli</taxon>
        <taxon>Lactobacillales</taxon>
        <taxon>Enterococcaceae</taxon>
        <taxon>Enterococcus</taxon>
    </lineage>
</organism>
<dbReference type="InterPro" id="IPR010982">
    <property type="entry name" value="Lambda_DNA-bd_dom_sf"/>
</dbReference>
<dbReference type="InterPro" id="IPR036286">
    <property type="entry name" value="LexA/Signal_pep-like_sf"/>
</dbReference>
<evidence type="ECO:0000313" key="9">
    <source>
        <dbReference type="EMBL" id="STD84246.1"/>
    </source>
</evidence>
<dbReference type="SMART" id="SM00530">
    <property type="entry name" value="HTH_XRE"/>
    <property type="match status" value="1"/>
</dbReference>
<dbReference type="SUPFAM" id="SSF47413">
    <property type="entry name" value="lambda repressor-like DNA-binding domains"/>
    <property type="match status" value="1"/>
</dbReference>
<dbReference type="GO" id="GO:0003677">
    <property type="term" value="F:DNA binding"/>
    <property type="evidence" value="ECO:0007669"/>
    <property type="project" value="InterPro"/>
</dbReference>
<dbReference type="Pfam" id="PF01381">
    <property type="entry name" value="HTH_3"/>
    <property type="match status" value="1"/>
</dbReference>
<dbReference type="Gene3D" id="1.10.260.40">
    <property type="entry name" value="lambda repressor-like DNA-binding domains"/>
    <property type="match status" value="1"/>
</dbReference>
<evidence type="ECO:0000256" key="2">
    <source>
        <dbReference type="ARBA" id="ARBA00022763"/>
    </source>
</evidence>
<protein>
    <submittedName>
        <fullName evidence="9">LexA repressor</fullName>
        <ecNumber evidence="9">3.4.21.88</ecNumber>
    </submittedName>
</protein>
<keyword evidence="10" id="KW-1185">Reference proteome</keyword>
<dbReference type="EC" id="3.4.21.88" evidence="9"/>
<feature type="domain" description="HTH cro/C1-type" evidence="8">
    <location>
        <begin position="13"/>
        <end position="68"/>
    </location>
</feature>
<evidence type="ECO:0000256" key="4">
    <source>
        <dbReference type="ARBA" id="ARBA00022813"/>
    </source>
</evidence>
<dbReference type="PRINTS" id="PR00726">
    <property type="entry name" value="LEXASERPTASE"/>
</dbReference>
<dbReference type="PROSITE" id="PS50943">
    <property type="entry name" value="HTH_CROC1"/>
    <property type="match status" value="1"/>
</dbReference>
<name>A0A376H1U8_ENTGA</name>
<evidence type="ECO:0000256" key="3">
    <source>
        <dbReference type="ARBA" id="ARBA00022801"/>
    </source>
</evidence>
<dbReference type="Gene3D" id="2.10.109.10">
    <property type="entry name" value="Umud Fragment, subunit A"/>
    <property type="match status" value="1"/>
</dbReference>
<dbReference type="InterPro" id="IPR001387">
    <property type="entry name" value="Cro/C1-type_HTH"/>
</dbReference>
<dbReference type="RefSeq" id="WP_060815382.1">
    <property type="nucleotide sequence ID" value="NZ_CAJSYR010000009.1"/>
</dbReference>
<dbReference type="CDD" id="cd00093">
    <property type="entry name" value="HTH_XRE"/>
    <property type="match status" value="1"/>
</dbReference>
<dbReference type="InterPro" id="IPR050077">
    <property type="entry name" value="LexA_repressor"/>
</dbReference>
<dbReference type="InterPro" id="IPR006197">
    <property type="entry name" value="Peptidase_S24_LexA"/>
</dbReference>
<keyword evidence="4 7" id="KW-0068">Autocatalytic cleavage</keyword>
<evidence type="ECO:0000256" key="1">
    <source>
        <dbReference type="ARBA" id="ARBA00007484"/>
    </source>
</evidence>
<dbReference type="Pfam" id="PF00717">
    <property type="entry name" value="Peptidase_S24"/>
    <property type="match status" value="1"/>
</dbReference>
<dbReference type="OrthoDB" id="2475196at2"/>
<dbReference type="AlphaFoldDB" id="A0A376H1U8"/>
<dbReference type="SUPFAM" id="SSF51306">
    <property type="entry name" value="LexA/Signal peptidase"/>
    <property type="match status" value="1"/>
</dbReference>
<comment type="similarity">
    <text evidence="1 7">Belongs to the peptidase S24 family.</text>
</comment>
<dbReference type="InterPro" id="IPR039418">
    <property type="entry name" value="LexA-like"/>
</dbReference>
<proteinExistence type="inferred from homology"/>
<sequence length="210" mass="23400">MTEDLKVVFGKNLERYRQLKNISMVELANEIGVSQSTISDWENGKKMPRSGSIQKLADYFHIQKTDLLMDNEALSTNNFKVNEFVDVPILGTITCGEPILAVENFDGYRRVPKDNLPNGEVFYLKTKGDSMAPTIRENSYVLIKKQPVVEDGEIAAVIVNGDDEMTLKRVKHQNGLVILTADNSAFAPIIITPDTPARIIGKALQVSFDL</sequence>
<dbReference type="GO" id="GO:0006355">
    <property type="term" value="P:regulation of DNA-templated transcription"/>
    <property type="evidence" value="ECO:0007669"/>
    <property type="project" value="InterPro"/>
</dbReference>
<dbReference type="GO" id="GO:0006281">
    <property type="term" value="P:DNA repair"/>
    <property type="evidence" value="ECO:0007669"/>
    <property type="project" value="UniProtKB-KW"/>
</dbReference>
<dbReference type="GO" id="GO:0009432">
    <property type="term" value="P:SOS response"/>
    <property type="evidence" value="ECO:0007669"/>
    <property type="project" value="UniProtKB-KW"/>
</dbReference>
<evidence type="ECO:0000259" key="8">
    <source>
        <dbReference type="PROSITE" id="PS50943"/>
    </source>
</evidence>
<evidence type="ECO:0000256" key="7">
    <source>
        <dbReference type="RuleBase" id="RU003991"/>
    </source>
</evidence>
<dbReference type="CDD" id="cd06529">
    <property type="entry name" value="S24_LexA-like"/>
    <property type="match status" value="1"/>
</dbReference>
<evidence type="ECO:0000256" key="6">
    <source>
        <dbReference type="ARBA" id="ARBA00023236"/>
    </source>
</evidence>
<evidence type="ECO:0000256" key="5">
    <source>
        <dbReference type="ARBA" id="ARBA00023204"/>
    </source>
</evidence>
<keyword evidence="2" id="KW-0227">DNA damage</keyword>
<dbReference type="InterPro" id="IPR015927">
    <property type="entry name" value="Peptidase_S24_S26A/B/C"/>
</dbReference>
<dbReference type="PANTHER" id="PTHR33516:SF2">
    <property type="entry name" value="LEXA REPRESSOR-RELATED"/>
    <property type="match status" value="1"/>
</dbReference>
<dbReference type="GO" id="GO:0004252">
    <property type="term" value="F:serine-type endopeptidase activity"/>
    <property type="evidence" value="ECO:0007669"/>
    <property type="project" value="UniProtKB-EC"/>
</dbReference>
<gene>
    <name evidence="9" type="primary">lexA_3</name>
    <name evidence="9" type="ORF">NCTC12360_02775</name>
</gene>
<dbReference type="EMBL" id="UFYW01000001">
    <property type="protein sequence ID" value="STD84246.1"/>
    <property type="molecule type" value="Genomic_DNA"/>
</dbReference>
<evidence type="ECO:0000313" key="10">
    <source>
        <dbReference type="Proteomes" id="UP000254807"/>
    </source>
</evidence>
<accession>A0A376H1U8</accession>